<accession>A0AAD2AJU2</accession>
<keyword evidence="6" id="KW-1185">Reference proteome</keyword>
<dbReference type="Proteomes" id="UP001190002">
    <property type="component" value="Unassembled WGS sequence"/>
</dbReference>
<keyword evidence="1" id="KW-0732">Signal</keyword>
<dbReference type="EMBL" id="CATVXE010000003">
    <property type="protein sequence ID" value="CAJ0680935.1"/>
    <property type="molecule type" value="Genomic_DNA"/>
</dbReference>
<dbReference type="AlphaFoldDB" id="A0AAD2AJU2"/>
<dbReference type="Gene3D" id="1.20.1270.180">
    <property type="match status" value="1"/>
</dbReference>
<dbReference type="RefSeq" id="WP_104564962.1">
    <property type="nucleotide sequence ID" value="NZ_CATVXE010000003.1"/>
</dbReference>
<protein>
    <recommendedName>
        <fullName evidence="2">Lysozyme inhibitor LprI-like N-terminal domain-containing protein</fullName>
    </recommendedName>
</protein>
<evidence type="ECO:0000256" key="1">
    <source>
        <dbReference type="SAM" id="SignalP"/>
    </source>
</evidence>
<dbReference type="InterPro" id="IPR009739">
    <property type="entry name" value="LprI-like_N"/>
</dbReference>
<evidence type="ECO:0000313" key="6">
    <source>
        <dbReference type="Proteomes" id="UP001190452"/>
    </source>
</evidence>
<dbReference type="Proteomes" id="UP001190452">
    <property type="component" value="Unassembled WGS sequence"/>
</dbReference>
<evidence type="ECO:0000313" key="3">
    <source>
        <dbReference type="EMBL" id="CAJ0680935.1"/>
    </source>
</evidence>
<evidence type="ECO:0000313" key="5">
    <source>
        <dbReference type="Proteomes" id="UP001190002"/>
    </source>
</evidence>
<comment type="caution">
    <text evidence="3">The sequence shown here is derived from an EMBL/GenBank/DDBJ whole genome shotgun (WGS) entry which is preliminary data.</text>
</comment>
<gene>
    <name evidence="4" type="ORF">R77569_04637</name>
    <name evidence="3" type="ORF">R77591_01090</name>
</gene>
<organism evidence="3 5">
    <name type="scientific">Ralstonia mannitolilytica</name>
    <dbReference type="NCBI Taxonomy" id="105219"/>
    <lineage>
        <taxon>Bacteria</taxon>
        <taxon>Pseudomonadati</taxon>
        <taxon>Pseudomonadota</taxon>
        <taxon>Betaproteobacteria</taxon>
        <taxon>Burkholderiales</taxon>
        <taxon>Burkholderiaceae</taxon>
        <taxon>Ralstonia</taxon>
    </lineage>
</organism>
<feature type="chain" id="PRO_5042272298" description="Lysozyme inhibitor LprI-like N-terminal domain-containing protein" evidence="1">
    <location>
        <begin position="28"/>
        <end position="151"/>
    </location>
</feature>
<feature type="domain" description="Lysozyme inhibitor LprI-like N-terminal" evidence="2">
    <location>
        <begin position="50"/>
        <end position="136"/>
    </location>
</feature>
<name>A0AAD2AJU2_9RALS</name>
<dbReference type="EMBL" id="CAUDKV010000028">
    <property type="protein sequence ID" value="CAJ0896822.1"/>
    <property type="molecule type" value="Genomic_DNA"/>
</dbReference>
<evidence type="ECO:0000313" key="4">
    <source>
        <dbReference type="EMBL" id="CAJ0896822.1"/>
    </source>
</evidence>
<dbReference type="Pfam" id="PF07007">
    <property type="entry name" value="LprI"/>
    <property type="match status" value="1"/>
</dbReference>
<feature type="signal peptide" evidence="1">
    <location>
        <begin position="1"/>
        <end position="27"/>
    </location>
</feature>
<reference evidence="3 6" key="1">
    <citation type="submission" date="2023-07" db="EMBL/GenBank/DDBJ databases">
        <authorList>
            <person name="Peeters C."/>
        </authorList>
    </citation>
    <scope>NUCLEOTIDE SEQUENCE</scope>
    <source>
        <strain evidence="4 6">R-77569</strain>
        <strain evidence="3">R-77591</strain>
    </source>
</reference>
<proteinExistence type="predicted"/>
<sequence>MNTLTTLKTLTLPIALAVLAHSAGALAAESLANGIKRRAPQGITTRMYACVDKAGDNADAIGACLSTEKAAQDERLATVYKALLGKLNGSAKDALVNSQQAWQDFHAKTAALETRLYGKSPLNDLQRLENEIFRLSERANALDKYLAAKGQ</sequence>
<evidence type="ECO:0000259" key="2">
    <source>
        <dbReference type="Pfam" id="PF07007"/>
    </source>
</evidence>